<dbReference type="AlphaFoldDB" id="A0A8I2HC22"/>
<gene>
    <name evidence="1" type="ORF">F9Y85_21955</name>
    <name evidence="2" type="ORF">R5H13_01915</name>
</gene>
<reference evidence="1" key="1">
    <citation type="submission" date="2019-10" db="EMBL/GenBank/DDBJ databases">
        <authorList>
            <person name="Paulsen S."/>
        </authorList>
    </citation>
    <scope>NUCLEOTIDE SEQUENCE</scope>
    <source>
        <strain evidence="1">LMG 19692</strain>
    </source>
</reference>
<proteinExistence type="predicted"/>
<name>A0A8I2HC22_9GAMM</name>
<sequence length="212" mass="25298">MARDFNDQYYIILKKFDGDTLYPKPLKQTAKRRFRFEQLTWGQEPLFFENAHRDKDLKANRSRQVPDVFLSATIPVVNSKIREKLKFFAFEGMQLYPAVYIDDEGNYHENFWCMNFWEELDCLDRNRSKFSKLTLEKLKLDPDADDLTTYKYSLDSDVLDKIPEEERLIFKMEPDDMGYVFVHQKIADIFFEEKATGVNLVKVSDFEEGMQF</sequence>
<evidence type="ECO:0000313" key="1">
    <source>
        <dbReference type="EMBL" id="NLR23926.1"/>
    </source>
</evidence>
<dbReference type="EMBL" id="CP137578">
    <property type="protein sequence ID" value="WOX29053.1"/>
    <property type="molecule type" value="Genomic_DNA"/>
</dbReference>
<keyword evidence="4" id="KW-1185">Reference proteome</keyword>
<protein>
    <submittedName>
        <fullName evidence="1">Uncharacterized protein</fullName>
    </submittedName>
</protein>
<evidence type="ECO:0000313" key="4">
    <source>
        <dbReference type="Proteomes" id="UP001304419"/>
    </source>
</evidence>
<dbReference type="Proteomes" id="UP000646877">
    <property type="component" value="Unassembled WGS sequence"/>
</dbReference>
<dbReference type="RefSeq" id="WP_193522529.1">
    <property type="nucleotide sequence ID" value="NZ_CBCSDF010000007.1"/>
</dbReference>
<dbReference type="Proteomes" id="UP001304419">
    <property type="component" value="Chromosome 1"/>
</dbReference>
<dbReference type="EMBL" id="WEIA01000021">
    <property type="protein sequence ID" value="NLR23926.1"/>
    <property type="molecule type" value="Genomic_DNA"/>
</dbReference>
<reference evidence="2 4" key="2">
    <citation type="submission" date="2023-10" db="EMBL/GenBank/DDBJ databases">
        <title>To unveil natural product biosynthetic capacity in Pseudoalteromonas.</title>
        <authorList>
            <person name="Wang J."/>
        </authorList>
    </citation>
    <scope>NUCLEOTIDE SEQUENCE [LARGE SCALE GENOMIC DNA]</scope>
    <source>
        <strain evidence="2 4">DSM 15914</strain>
    </source>
</reference>
<evidence type="ECO:0000313" key="2">
    <source>
        <dbReference type="EMBL" id="WOX29053.1"/>
    </source>
</evidence>
<evidence type="ECO:0000313" key="3">
    <source>
        <dbReference type="Proteomes" id="UP000646877"/>
    </source>
</evidence>
<organism evidence="1 3">
    <name type="scientific">Pseudoalteromonas maricaloris</name>
    <dbReference type="NCBI Taxonomy" id="184924"/>
    <lineage>
        <taxon>Bacteria</taxon>
        <taxon>Pseudomonadati</taxon>
        <taxon>Pseudomonadota</taxon>
        <taxon>Gammaproteobacteria</taxon>
        <taxon>Alteromonadales</taxon>
        <taxon>Pseudoalteromonadaceae</taxon>
        <taxon>Pseudoalteromonas</taxon>
    </lineage>
</organism>
<accession>A0A8I2HC22</accession>